<proteinExistence type="inferred from homology"/>
<reference evidence="6 7" key="1">
    <citation type="submission" date="2022-03" db="EMBL/GenBank/DDBJ databases">
        <title>Complete genome sequence of Lysobacter capsici VKM B-2533 and Lysobacter gummosus 10.1.1, promising sources of lytic agents.</title>
        <authorList>
            <person name="Tarlachkov S.V."/>
            <person name="Kudryakova I.V."/>
            <person name="Afoshin A.S."/>
            <person name="Leontyevskaya E.A."/>
            <person name="Leontyevskaya N.V."/>
        </authorList>
    </citation>
    <scope>NUCLEOTIDE SEQUENCE [LARGE SCALE GENOMIC DNA]</scope>
    <source>
        <strain evidence="6 7">10.1.1</strain>
    </source>
</reference>
<keyword evidence="5" id="KW-0119">Carbohydrate metabolism</keyword>
<dbReference type="Proteomes" id="UP000829194">
    <property type="component" value="Chromosome"/>
</dbReference>
<comment type="pathway">
    <text evidence="1">Carbohydrate acid metabolism.</text>
</comment>
<gene>
    <name evidence="6" type="ORF">MOV92_07735</name>
</gene>
<keyword evidence="4" id="KW-0456">Lyase</keyword>
<accession>A0ABY3XHJ2</accession>
<protein>
    <submittedName>
        <fullName evidence="6">2-dehydro-3-deoxy-6-phosphogalactonate aldolase</fullName>
    </submittedName>
</protein>
<dbReference type="EMBL" id="CP093547">
    <property type="protein sequence ID" value="UNP31127.1"/>
    <property type="molecule type" value="Genomic_DNA"/>
</dbReference>
<dbReference type="PANTHER" id="PTHR30246">
    <property type="entry name" value="2-KETO-3-DEOXY-6-PHOSPHOGLUCONATE ALDOLASE"/>
    <property type="match status" value="1"/>
</dbReference>
<dbReference type="PROSITE" id="PS00160">
    <property type="entry name" value="ALDOLASE_KDPG_KHG_2"/>
    <property type="match status" value="1"/>
</dbReference>
<dbReference type="InterPro" id="IPR013785">
    <property type="entry name" value="Aldolase_TIM"/>
</dbReference>
<evidence type="ECO:0000256" key="2">
    <source>
        <dbReference type="ARBA" id="ARBA00006906"/>
    </source>
</evidence>
<dbReference type="Pfam" id="PF01081">
    <property type="entry name" value="Aldolase"/>
    <property type="match status" value="1"/>
</dbReference>
<evidence type="ECO:0000256" key="3">
    <source>
        <dbReference type="ARBA" id="ARBA00011233"/>
    </source>
</evidence>
<dbReference type="InterPro" id="IPR000887">
    <property type="entry name" value="Aldlse_KDPG_KHG"/>
</dbReference>
<dbReference type="CDD" id="cd00452">
    <property type="entry name" value="KDPG_aldolase"/>
    <property type="match status" value="1"/>
</dbReference>
<evidence type="ECO:0000256" key="4">
    <source>
        <dbReference type="ARBA" id="ARBA00023239"/>
    </source>
</evidence>
<evidence type="ECO:0000256" key="5">
    <source>
        <dbReference type="ARBA" id="ARBA00023277"/>
    </source>
</evidence>
<keyword evidence="7" id="KW-1185">Reference proteome</keyword>
<name>A0ABY3XHJ2_9GAMM</name>
<evidence type="ECO:0000256" key="1">
    <source>
        <dbReference type="ARBA" id="ARBA00004761"/>
    </source>
</evidence>
<sequence>MKSKTFLLEHPVVAILRGLTPERALAVGDALYQAGVRVMEVPLNSPDALLSIRLLAAHFRERALIGAGTVLDVRQVVAVAEAGGGLIVSPNADEAVIDISRRSDQLSVPGVCSPTEAFQALRAGADALKLFPAEVWGAHGLRALRAVLPPDIAIFAVGGVTLANLRDWRLAGANGVGIGSSLFKPGMSDAQISRAARDFVEGWSEAARVPAVAG</sequence>
<dbReference type="SUPFAM" id="SSF51569">
    <property type="entry name" value="Aldolase"/>
    <property type="match status" value="1"/>
</dbReference>
<dbReference type="RefSeq" id="WP_057942296.1">
    <property type="nucleotide sequence ID" value="NZ_CP011131.1"/>
</dbReference>
<dbReference type="PANTHER" id="PTHR30246:SF1">
    <property type="entry name" value="2-DEHYDRO-3-DEOXY-6-PHOSPHOGALACTONATE ALDOLASE-RELATED"/>
    <property type="match status" value="1"/>
</dbReference>
<comment type="subunit">
    <text evidence="3">Homotrimer.</text>
</comment>
<comment type="similarity">
    <text evidence="2">Belongs to the KHG/KDPG aldolase family.</text>
</comment>
<dbReference type="NCBIfam" id="NF006600">
    <property type="entry name" value="PRK09140.1"/>
    <property type="match status" value="1"/>
</dbReference>
<evidence type="ECO:0000313" key="7">
    <source>
        <dbReference type="Proteomes" id="UP000829194"/>
    </source>
</evidence>
<dbReference type="Gene3D" id="3.20.20.70">
    <property type="entry name" value="Aldolase class I"/>
    <property type="match status" value="1"/>
</dbReference>
<evidence type="ECO:0000313" key="6">
    <source>
        <dbReference type="EMBL" id="UNP31127.1"/>
    </source>
</evidence>
<dbReference type="InterPro" id="IPR031338">
    <property type="entry name" value="KDPG/KHG_AS_2"/>
</dbReference>
<organism evidence="6 7">
    <name type="scientific">Lysobacter gummosus</name>
    <dbReference type="NCBI Taxonomy" id="262324"/>
    <lineage>
        <taxon>Bacteria</taxon>
        <taxon>Pseudomonadati</taxon>
        <taxon>Pseudomonadota</taxon>
        <taxon>Gammaproteobacteria</taxon>
        <taxon>Lysobacterales</taxon>
        <taxon>Lysobacteraceae</taxon>
        <taxon>Lysobacter</taxon>
    </lineage>
</organism>